<dbReference type="EMBL" id="JACGWN010000008">
    <property type="protein sequence ID" value="KAL0438074.1"/>
    <property type="molecule type" value="Genomic_DNA"/>
</dbReference>
<reference evidence="1" key="2">
    <citation type="journal article" date="2024" name="Plant">
        <title>Genomic evolution and insights into agronomic trait innovations of Sesamum species.</title>
        <authorList>
            <person name="Miao H."/>
            <person name="Wang L."/>
            <person name="Qu L."/>
            <person name="Liu H."/>
            <person name="Sun Y."/>
            <person name="Le M."/>
            <person name="Wang Q."/>
            <person name="Wei S."/>
            <person name="Zheng Y."/>
            <person name="Lin W."/>
            <person name="Duan Y."/>
            <person name="Cao H."/>
            <person name="Xiong S."/>
            <person name="Wang X."/>
            <person name="Wei L."/>
            <person name="Li C."/>
            <person name="Ma Q."/>
            <person name="Ju M."/>
            <person name="Zhao R."/>
            <person name="Li G."/>
            <person name="Mu C."/>
            <person name="Tian Q."/>
            <person name="Mei H."/>
            <person name="Zhang T."/>
            <person name="Gao T."/>
            <person name="Zhang H."/>
        </authorList>
    </citation>
    <scope>NUCLEOTIDE SEQUENCE</scope>
    <source>
        <strain evidence="1">KEN1</strain>
    </source>
</reference>
<organism evidence="1">
    <name type="scientific">Sesamum latifolium</name>
    <dbReference type="NCBI Taxonomy" id="2727402"/>
    <lineage>
        <taxon>Eukaryota</taxon>
        <taxon>Viridiplantae</taxon>
        <taxon>Streptophyta</taxon>
        <taxon>Embryophyta</taxon>
        <taxon>Tracheophyta</taxon>
        <taxon>Spermatophyta</taxon>
        <taxon>Magnoliopsida</taxon>
        <taxon>eudicotyledons</taxon>
        <taxon>Gunneridae</taxon>
        <taxon>Pentapetalae</taxon>
        <taxon>asterids</taxon>
        <taxon>lamiids</taxon>
        <taxon>Lamiales</taxon>
        <taxon>Pedaliaceae</taxon>
        <taxon>Sesamum</taxon>
    </lineage>
</organism>
<proteinExistence type="predicted"/>
<dbReference type="AlphaFoldDB" id="A0AAW2W9N8"/>
<protein>
    <submittedName>
        <fullName evidence="1">Uncharacterized protein</fullName>
    </submittedName>
</protein>
<comment type="caution">
    <text evidence="1">The sequence shown here is derived from an EMBL/GenBank/DDBJ whole genome shotgun (WGS) entry which is preliminary data.</text>
</comment>
<accession>A0AAW2W9N8</accession>
<evidence type="ECO:0000313" key="1">
    <source>
        <dbReference type="EMBL" id="KAL0438074.1"/>
    </source>
</evidence>
<gene>
    <name evidence="1" type="ORF">Slati_2290400</name>
</gene>
<name>A0AAW2W9N8_9LAMI</name>
<sequence>MLPATSELVQKKGTKLLKLPITAGGNWLNHYCAVRAKVVMKTRHLIPSVYRCSNSQIKTGASVDRWCHRTPLWLGFDSSQGSYEIWGQLPRWGVWGDCGPRSDSSQVYRPRRSCRCCPGKGSQGRAWDNLQGLGSGDGYLPSLLLVWYVGRSFHNSLTSLSSVFPQTTPIDAFENARVRWTDPNFLDRGIIQIQQREPAKIC</sequence>
<reference evidence="1" key="1">
    <citation type="submission" date="2020-06" db="EMBL/GenBank/DDBJ databases">
        <authorList>
            <person name="Li T."/>
            <person name="Hu X."/>
            <person name="Zhang T."/>
            <person name="Song X."/>
            <person name="Zhang H."/>
            <person name="Dai N."/>
            <person name="Sheng W."/>
            <person name="Hou X."/>
            <person name="Wei L."/>
        </authorList>
    </citation>
    <scope>NUCLEOTIDE SEQUENCE</scope>
    <source>
        <strain evidence="1">KEN1</strain>
        <tissue evidence="1">Leaf</tissue>
    </source>
</reference>